<evidence type="ECO:0000313" key="7">
    <source>
        <dbReference type="Proteomes" id="UP000017081"/>
    </source>
</evidence>
<name>U7VCR2_9FUSO</name>
<dbReference type="HOGENOM" id="CLU_025040_0_1_0"/>
<evidence type="ECO:0000313" key="6">
    <source>
        <dbReference type="EMBL" id="ERT69271.1"/>
    </source>
</evidence>
<comment type="similarity">
    <text evidence="1">Belongs to the thymidine/pyrimidine-nucleoside phosphorylase family.</text>
</comment>
<dbReference type="InterPro" id="IPR000312">
    <property type="entry name" value="Glycosyl_Trfase_fam3"/>
</dbReference>
<reference evidence="6 7" key="1">
    <citation type="submission" date="2013-08" db="EMBL/GenBank/DDBJ databases">
        <authorList>
            <person name="Weinstock G."/>
            <person name="Sodergren E."/>
            <person name="Wylie T."/>
            <person name="Fulton L."/>
            <person name="Fulton R."/>
            <person name="Fronick C."/>
            <person name="O'Laughlin M."/>
            <person name="Godfrey J."/>
            <person name="Miner T."/>
            <person name="Herter B."/>
            <person name="Appelbaum E."/>
            <person name="Cordes M."/>
            <person name="Lek S."/>
            <person name="Wollam A."/>
            <person name="Pepin K.H."/>
            <person name="Palsikar V.B."/>
            <person name="Mitreva M."/>
            <person name="Wilson R.K."/>
        </authorList>
    </citation>
    <scope>NUCLEOTIDE SEQUENCE [LARGE SCALE GENOMIC DNA]</scope>
    <source>
        <strain evidence="6 7">ATCC BAA-474</strain>
    </source>
</reference>
<dbReference type="SUPFAM" id="SSF47648">
    <property type="entry name" value="Nucleoside phosphorylase/phosphoribosyltransferase N-terminal domain"/>
    <property type="match status" value="1"/>
</dbReference>
<dbReference type="NCBIfam" id="TIGR02644">
    <property type="entry name" value="Y_phosphoryl"/>
    <property type="match status" value="1"/>
</dbReference>
<dbReference type="GO" id="GO:0006206">
    <property type="term" value="P:pyrimidine nucleobase metabolic process"/>
    <property type="evidence" value="ECO:0007669"/>
    <property type="project" value="InterPro"/>
</dbReference>
<protein>
    <recommendedName>
        <fullName evidence="5">Pyrimidine nucleoside phosphorylase C-terminal domain-containing protein</fullName>
    </recommendedName>
</protein>
<dbReference type="GO" id="GO:0009032">
    <property type="term" value="F:thymidine phosphorylase activity"/>
    <property type="evidence" value="ECO:0007669"/>
    <property type="project" value="TreeGrafter"/>
</dbReference>
<keyword evidence="7" id="KW-1185">Reference proteome</keyword>
<accession>U7VCR2</accession>
<evidence type="ECO:0000256" key="4">
    <source>
        <dbReference type="ARBA" id="ARBA00022679"/>
    </source>
</evidence>
<dbReference type="InterPro" id="IPR036566">
    <property type="entry name" value="PYNP-like_C_sf"/>
</dbReference>
<dbReference type="FunFam" id="3.40.1030.10:FF:000003">
    <property type="entry name" value="Pyrimidine-nucleoside phosphorylase"/>
    <property type="match status" value="1"/>
</dbReference>
<dbReference type="PROSITE" id="PS00647">
    <property type="entry name" value="THYMID_PHOSPHORYLASE"/>
    <property type="match status" value="1"/>
</dbReference>
<dbReference type="GO" id="GO:0004645">
    <property type="term" value="F:1,4-alpha-oligoglucan phosphorylase activity"/>
    <property type="evidence" value="ECO:0007669"/>
    <property type="project" value="InterPro"/>
</dbReference>
<evidence type="ECO:0000256" key="3">
    <source>
        <dbReference type="ARBA" id="ARBA00022676"/>
    </source>
</evidence>
<dbReference type="eggNOG" id="COG0213">
    <property type="taxonomic scope" value="Bacteria"/>
</dbReference>
<dbReference type="InterPro" id="IPR017459">
    <property type="entry name" value="Glycosyl_Trfase_fam3_N_dom"/>
</dbReference>
<dbReference type="Proteomes" id="UP000017081">
    <property type="component" value="Unassembled WGS sequence"/>
</dbReference>
<dbReference type="SUPFAM" id="SSF52418">
    <property type="entry name" value="Nucleoside phosphorylase/phosphoribosyltransferase catalytic domain"/>
    <property type="match status" value="1"/>
</dbReference>
<keyword evidence="4" id="KW-0808">Transferase</keyword>
<dbReference type="PATRIC" id="fig|1319815.3.peg.748"/>
<evidence type="ECO:0000256" key="1">
    <source>
        <dbReference type="ARBA" id="ARBA00006915"/>
    </source>
</evidence>
<dbReference type="Pfam" id="PF00591">
    <property type="entry name" value="Glycos_transf_3"/>
    <property type="match status" value="1"/>
</dbReference>
<dbReference type="Pfam" id="PF07831">
    <property type="entry name" value="PYNP_C"/>
    <property type="match status" value="1"/>
</dbReference>
<dbReference type="PIRSF" id="PIRSF000478">
    <property type="entry name" value="TP_PyNP"/>
    <property type="match status" value="1"/>
</dbReference>
<proteinExistence type="inferred from homology"/>
<dbReference type="Gene3D" id="3.40.1030.10">
    <property type="entry name" value="Nucleoside phosphorylase/phosphoribosyltransferase catalytic domain"/>
    <property type="match status" value="1"/>
</dbReference>
<dbReference type="AlphaFoldDB" id="U7VCR2"/>
<comment type="caution">
    <text evidence="6">The sequence shown here is derived from an EMBL/GenBank/DDBJ whole genome shotgun (WGS) entry which is preliminary data.</text>
</comment>
<sequence>MGQLSYLLYKNLYIIKIEKMLEKYIKYENKTRWSMRAVDIIQKKRDNIELTSEEMSFLLGEYLQNRVPDYQMSSFLMAVYFNGMTKDELKVFTELMMNSGEVIKFDGIEKFLIDKHSTGGVGDKTTIALAGLFAAFNIGTAKLSGRGLGHTGGTIDKFEAIPGFVFPETRDELVKMVNKVGTGIMGYSDTIVPLDKKLYSLRDVTATVSSIPLIASSIMSKKLAVYADGIILDVKVGSGAFMKNLKTAEELAKTMIDIGDSFDRKVVTLLTDMDQPLGYAVGNANEIIEAIETLKGRGPKDFTELVETIVATALQIKGDVKSLEEGKEKVAEVISNGAAIQHLKDFIEAAGGNPKLVDDYTLLPKFKSEYEFKAKKSGWISKIEAEEIGKAAMVLGAGRATKDDIIDHSVGVLLTKKVGDYVEAGEVLAFVQHNDKNLESSIRFLEGAYTIVDEKVEKNKVILEILSNIGL</sequence>
<dbReference type="Gene3D" id="1.20.970.10">
    <property type="entry name" value="Transferase, Pyrimidine Nucleoside Phosphorylase, Chain C"/>
    <property type="match status" value="1"/>
</dbReference>
<dbReference type="NCBIfam" id="NF004490">
    <property type="entry name" value="PRK05820.1"/>
    <property type="match status" value="1"/>
</dbReference>
<dbReference type="GO" id="GO:0005829">
    <property type="term" value="C:cytosol"/>
    <property type="evidence" value="ECO:0007669"/>
    <property type="project" value="TreeGrafter"/>
</dbReference>
<dbReference type="SUPFAM" id="SSF54680">
    <property type="entry name" value="Pyrimidine nucleoside phosphorylase C-terminal domain"/>
    <property type="match status" value="1"/>
</dbReference>
<keyword evidence="3" id="KW-0328">Glycosyltransferase</keyword>
<dbReference type="InterPro" id="IPR018090">
    <property type="entry name" value="Pyrmidine_PPas_bac/euk"/>
</dbReference>
<organism evidence="6 7">
    <name type="scientific">Cetobacterium somerae ATCC BAA-474</name>
    <dbReference type="NCBI Taxonomy" id="1319815"/>
    <lineage>
        <taxon>Bacteria</taxon>
        <taxon>Fusobacteriati</taxon>
        <taxon>Fusobacteriota</taxon>
        <taxon>Fusobacteriia</taxon>
        <taxon>Fusobacteriales</taxon>
        <taxon>Fusobacteriaceae</taxon>
        <taxon>Cetobacterium</taxon>
    </lineage>
</organism>
<dbReference type="InterPro" id="IPR036320">
    <property type="entry name" value="Glycosyl_Trfase_fam3_N_dom_sf"/>
</dbReference>
<dbReference type="PANTHER" id="PTHR10515">
    <property type="entry name" value="THYMIDINE PHOSPHORYLASE"/>
    <property type="match status" value="1"/>
</dbReference>
<dbReference type="InterPro" id="IPR035902">
    <property type="entry name" value="Nuc_phospho_transferase"/>
</dbReference>
<dbReference type="PANTHER" id="PTHR10515:SF0">
    <property type="entry name" value="THYMIDINE PHOSPHORYLASE"/>
    <property type="match status" value="1"/>
</dbReference>
<dbReference type="STRING" id="1319815.HMPREF0202_00780"/>
<dbReference type="SMART" id="SM00941">
    <property type="entry name" value="PYNP_C"/>
    <property type="match status" value="1"/>
</dbReference>
<dbReference type="EMBL" id="AXZF01000029">
    <property type="protein sequence ID" value="ERT69271.1"/>
    <property type="molecule type" value="Genomic_DNA"/>
</dbReference>
<dbReference type="InterPro" id="IPR013102">
    <property type="entry name" value="PYNP_C"/>
</dbReference>
<dbReference type="Gene3D" id="3.90.1170.30">
    <property type="entry name" value="Pyrimidine nucleoside phosphorylase-like, C-terminal domain"/>
    <property type="match status" value="1"/>
</dbReference>
<dbReference type="GO" id="GO:0006213">
    <property type="term" value="P:pyrimidine nucleoside metabolic process"/>
    <property type="evidence" value="ECO:0007669"/>
    <property type="project" value="InterPro"/>
</dbReference>
<comment type="subunit">
    <text evidence="2">Homodimer.</text>
</comment>
<feature type="domain" description="Pyrimidine nucleoside phosphorylase C-terminal" evidence="5">
    <location>
        <begin position="379"/>
        <end position="452"/>
    </location>
</feature>
<dbReference type="InterPro" id="IPR017872">
    <property type="entry name" value="Pyrmidine_PPase_CS"/>
</dbReference>
<dbReference type="Pfam" id="PF02885">
    <property type="entry name" value="Glycos_trans_3N"/>
    <property type="match status" value="1"/>
</dbReference>
<dbReference type="InterPro" id="IPR000053">
    <property type="entry name" value="Thymidine/pyrmidine_PPase"/>
</dbReference>
<gene>
    <name evidence="6" type="ORF">HMPREF0202_00780</name>
</gene>
<evidence type="ECO:0000256" key="2">
    <source>
        <dbReference type="ARBA" id="ARBA00011738"/>
    </source>
</evidence>
<evidence type="ECO:0000259" key="5">
    <source>
        <dbReference type="SMART" id="SM00941"/>
    </source>
</evidence>